<gene>
    <name evidence="3" type="ORF">Taro_004172</name>
</gene>
<keyword evidence="1 2" id="KW-0539">Nucleus</keyword>
<accession>A0A843TP90</accession>
<dbReference type="PANTHER" id="PTHR12709">
    <property type="entry name" value="DNA-DIRECTED RNA POLYMERASE II, III"/>
    <property type="match status" value="1"/>
</dbReference>
<evidence type="ECO:0000313" key="3">
    <source>
        <dbReference type="EMBL" id="MQL71827.1"/>
    </source>
</evidence>
<dbReference type="OrthoDB" id="10250504at2759"/>
<sequence>MELSTPQALRVSDADLGVYVHPSNSKRIQQALCRQLSIALFTFNETFDGVLLAYSLGLPKKTAKILPGLIPYFCVTVKAKLLLFSPKPDMLLGKFRRLVGYGCQFGTYLNVAEFYELLLVLNLLGSLLVLKSKEIQKIKCQDVFWYSHILVLTSEHFPICHFQKENKESIYVIILGFCAAAITSEDIREEFNYKIKDGVGIFSSIYHKRHVIKPGTMLRFSVKSFDEEMLHISGSLIPPGTGCVPWLAKHGIAEGLKVDRSVKKQSKRGREMEMEQDLDLLNEGDLSLSPGVQNKFRRTT</sequence>
<comment type="subcellular location">
    <subcellularLocation>
        <location evidence="2">Nucleus</location>
    </subcellularLocation>
</comment>
<comment type="caution">
    <text evidence="3">The sequence shown here is derived from an EMBL/GenBank/DDBJ whole genome shotgun (WGS) entry which is preliminary data.</text>
</comment>
<proteinExistence type="predicted"/>
<dbReference type="GO" id="GO:0006352">
    <property type="term" value="P:DNA-templated transcription initiation"/>
    <property type="evidence" value="ECO:0007669"/>
    <property type="project" value="UniProtKB-UniRule"/>
</dbReference>
<evidence type="ECO:0000256" key="1">
    <source>
        <dbReference type="ARBA" id="ARBA00023242"/>
    </source>
</evidence>
<evidence type="ECO:0000313" key="4">
    <source>
        <dbReference type="Proteomes" id="UP000652761"/>
    </source>
</evidence>
<dbReference type="GO" id="GO:0006362">
    <property type="term" value="P:transcription elongation by RNA polymerase I"/>
    <property type="evidence" value="ECO:0007669"/>
    <property type="project" value="TreeGrafter"/>
</dbReference>
<keyword evidence="4" id="KW-1185">Reference proteome</keyword>
<comment type="function">
    <text evidence="2">DNA-dependent RNA polymerase which catalyzes the transcription of DNA into RNA using the four ribonucleoside triphosphates as substrates.</text>
</comment>
<dbReference type="InterPro" id="IPR045113">
    <property type="entry name" value="Rpb7-like"/>
</dbReference>
<keyword evidence="2" id="KW-0240">DNA-directed RNA polymerase</keyword>
<reference evidence="3" key="1">
    <citation type="submission" date="2017-07" db="EMBL/GenBank/DDBJ databases">
        <title>Taro Niue Genome Assembly and Annotation.</title>
        <authorList>
            <person name="Atibalentja N."/>
            <person name="Keating K."/>
            <person name="Fields C.J."/>
        </authorList>
    </citation>
    <scope>NUCLEOTIDE SEQUENCE</scope>
    <source>
        <strain evidence="3">Niue_2</strain>
        <tissue evidence="3">Leaf</tissue>
    </source>
</reference>
<organism evidence="3 4">
    <name type="scientific">Colocasia esculenta</name>
    <name type="common">Wild taro</name>
    <name type="synonym">Arum esculentum</name>
    <dbReference type="NCBI Taxonomy" id="4460"/>
    <lineage>
        <taxon>Eukaryota</taxon>
        <taxon>Viridiplantae</taxon>
        <taxon>Streptophyta</taxon>
        <taxon>Embryophyta</taxon>
        <taxon>Tracheophyta</taxon>
        <taxon>Spermatophyta</taxon>
        <taxon>Magnoliopsida</taxon>
        <taxon>Liliopsida</taxon>
        <taxon>Araceae</taxon>
        <taxon>Aroideae</taxon>
        <taxon>Colocasieae</taxon>
        <taxon>Colocasia</taxon>
    </lineage>
</organism>
<evidence type="ECO:0000256" key="2">
    <source>
        <dbReference type="RuleBase" id="RU369086"/>
    </source>
</evidence>
<dbReference type="EMBL" id="NMUH01000111">
    <property type="protein sequence ID" value="MQL71827.1"/>
    <property type="molecule type" value="Genomic_DNA"/>
</dbReference>
<keyword evidence="2" id="KW-0804">Transcription</keyword>
<dbReference type="GO" id="GO:0005736">
    <property type="term" value="C:RNA polymerase I complex"/>
    <property type="evidence" value="ECO:0007669"/>
    <property type="project" value="TreeGrafter"/>
</dbReference>
<dbReference type="AlphaFoldDB" id="A0A843TP90"/>
<protein>
    <recommendedName>
        <fullName evidence="2">DNA-directed RNA polymerase subunit</fullName>
    </recommendedName>
</protein>
<name>A0A843TP90_COLES</name>
<dbReference type="PANTHER" id="PTHR12709:SF5">
    <property type="entry name" value="DNA-DIRECTED RNA POLYMERASE I SUBUNIT RPA43"/>
    <property type="match status" value="1"/>
</dbReference>
<dbReference type="Proteomes" id="UP000652761">
    <property type="component" value="Unassembled WGS sequence"/>
</dbReference>